<dbReference type="EMBL" id="JANAVB010022999">
    <property type="protein sequence ID" value="KAJ6823348.1"/>
    <property type="molecule type" value="Genomic_DNA"/>
</dbReference>
<organism evidence="2 3">
    <name type="scientific">Iris pallida</name>
    <name type="common">Sweet iris</name>
    <dbReference type="NCBI Taxonomy" id="29817"/>
    <lineage>
        <taxon>Eukaryota</taxon>
        <taxon>Viridiplantae</taxon>
        <taxon>Streptophyta</taxon>
        <taxon>Embryophyta</taxon>
        <taxon>Tracheophyta</taxon>
        <taxon>Spermatophyta</taxon>
        <taxon>Magnoliopsida</taxon>
        <taxon>Liliopsida</taxon>
        <taxon>Asparagales</taxon>
        <taxon>Iridaceae</taxon>
        <taxon>Iridoideae</taxon>
        <taxon>Irideae</taxon>
        <taxon>Iris</taxon>
    </lineage>
</organism>
<dbReference type="Proteomes" id="UP001140949">
    <property type="component" value="Unassembled WGS sequence"/>
</dbReference>
<keyword evidence="3" id="KW-1185">Reference proteome</keyword>
<dbReference type="EMBL" id="JANAVB010012021">
    <property type="protein sequence ID" value="KAJ6836485.1"/>
    <property type="molecule type" value="Genomic_DNA"/>
</dbReference>
<reference evidence="2" key="2">
    <citation type="submission" date="2023-04" db="EMBL/GenBank/DDBJ databases">
        <authorList>
            <person name="Bruccoleri R.E."/>
            <person name="Oakeley E.J."/>
            <person name="Faust A.-M."/>
            <person name="Dessus-Babus S."/>
            <person name="Altorfer M."/>
            <person name="Burckhardt D."/>
            <person name="Oertli M."/>
            <person name="Naumann U."/>
            <person name="Petersen F."/>
            <person name="Wong J."/>
        </authorList>
    </citation>
    <scope>NUCLEOTIDE SEQUENCE</scope>
    <source>
        <strain evidence="2">GSM-AAB239-AS_SAM_17_03QT</strain>
        <tissue evidence="2">Leaf</tissue>
    </source>
</reference>
<dbReference type="AlphaFoldDB" id="A0AAX6H7X7"/>
<evidence type="ECO:0000313" key="1">
    <source>
        <dbReference type="EMBL" id="KAJ6823348.1"/>
    </source>
</evidence>
<name>A0AAX6H7X7_IRIPA</name>
<comment type="caution">
    <text evidence="2">The sequence shown here is derived from an EMBL/GenBank/DDBJ whole genome shotgun (WGS) entry which is preliminary data.</text>
</comment>
<proteinExistence type="predicted"/>
<gene>
    <name evidence="2" type="ORF">M6B38_328275</name>
    <name evidence="1" type="ORF">M6B38_384150</name>
</gene>
<accession>A0AAX6H7X7</accession>
<evidence type="ECO:0000313" key="2">
    <source>
        <dbReference type="EMBL" id="KAJ6836485.1"/>
    </source>
</evidence>
<evidence type="ECO:0000313" key="3">
    <source>
        <dbReference type="Proteomes" id="UP001140949"/>
    </source>
</evidence>
<sequence>MTFPLGDCTLPPWLLSFFPSVNFRFRPFRSGPSRRESTTSIERSTFDLPSIFLFELCLN</sequence>
<protein>
    <submittedName>
        <fullName evidence="2">Uncharacterized protein</fullName>
    </submittedName>
</protein>
<reference evidence="2" key="1">
    <citation type="journal article" date="2023" name="GigaByte">
        <title>Genome assembly of the bearded iris, Iris pallida Lam.</title>
        <authorList>
            <person name="Bruccoleri R.E."/>
            <person name="Oakeley E.J."/>
            <person name="Faust A.M.E."/>
            <person name="Altorfer M."/>
            <person name="Dessus-Babus S."/>
            <person name="Burckhardt D."/>
            <person name="Oertli M."/>
            <person name="Naumann U."/>
            <person name="Petersen F."/>
            <person name="Wong J."/>
        </authorList>
    </citation>
    <scope>NUCLEOTIDE SEQUENCE</scope>
    <source>
        <strain evidence="2">GSM-AAB239-AS_SAM_17_03QT</strain>
    </source>
</reference>